<dbReference type="Pfam" id="PF22697">
    <property type="entry name" value="SOS1_NGEF_PH"/>
    <property type="match status" value="1"/>
</dbReference>
<comment type="caution">
    <text evidence="3">The sequence shown here is derived from an EMBL/GenBank/DDBJ whole genome shotgun (WGS) entry which is preliminary data.</text>
</comment>
<feature type="transmembrane region" description="Helical" evidence="1">
    <location>
        <begin position="173"/>
        <end position="196"/>
    </location>
</feature>
<dbReference type="InterPro" id="IPR001849">
    <property type="entry name" value="PH_domain"/>
</dbReference>
<gene>
    <name evidence="3" type="primary">Sos_0</name>
    <name evidence="3" type="ORF">GWK47_040621</name>
</gene>
<keyword evidence="1" id="KW-1133">Transmembrane helix</keyword>
<dbReference type="SUPFAM" id="SSF50729">
    <property type="entry name" value="PH domain-like"/>
    <property type="match status" value="1"/>
</dbReference>
<evidence type="ECO:0000256" key="1">
    <source>
        <dbReference type="SAM" id="Phobius"/>
    </source>
</evidence>
<dbReference type="Gene3D" id="2.30.29.30">
    <property type="entry name" value="Pleckstrin-homology domain (PH domain)/Phosphotyrosine-binding domain (PTB)"/>
    <property type="match status" value="1"/>
</dbReference>
<keyword evidence="4" id="KW-1185">Reference proteome</keyword>
<evidence type="ECO:0000313" key="3">
    <source>
        <dbReference type="EMBL" id="KAG0724413.1"/>
    </source>
</evidence>
<dbReference type="EMBL" id="JACEEZ010006965">
    <property type="protein sequence ID" value="KAG0724413.1"/>
    <property type="molecule type" value="Genomic_DNA"/>
</dbReference>
<keyword evidence="1" id="KW-0472">Membrane</keyword>
<evidence type="ECO:0000259" key="2">
    <source>
        <dbReference type="PROSITE" id="PS50003"/>
    </source>
</evidence>
<sequence>MVYGLWFSSSEGDLLKLGATGRKLTERHVFLFDGLIVLCKSNNRRSSVTGQVGEYRYKEKFLMRMVEILDREDTEEVRHSFEIRPRDQPNVVLLAKNTEDKNTWMAALVMLNTRSMLERTLDSILLDEEKQHPLRLPDPSVYQFAMEDSESNIIIEEKENSGTPLIKVRTRGFLVVVVVMQCSIVVIIIIFFTHFFHCVYTYLSLHGYITVS</sequence>
<dbReference type="PROSITE" id="PS50003">
    <property type="entry name" value="PH_DOMAIN"/>
    <property type="match status" value="1"/>
</dbReference>
<proteinExistence type="predicted"/>
<dbReference type="SMART" id="SM00233">
    <property type="entry name" value="PH"/>
    <property type="match status" value="1"/>
</dbReference>
<name>A0A8J5CL41_CHIOP</name>
<dbReference type="Proteomes" id="UP000770661">
    <property type="component" value="Unassembled WGS sequence"/>
</dbReference>
<feature type="domain" description="PH" evidence="2">
    <location>
        <begin position="7"/>
        <end position="113"/>
    </location>
</feature>
<dbReference type="Gene3D" id="6.10.250.3060">
    <property type="match status" value="1"/>
</dbReference>
<evidence type="ECO:0000313" key="4">
    <source>
        <dbReference type="Proteomes" id="UP000770661"/>
    </source>
</evidence>
<organism evidence="3 4">
    <name type="scientific">Chionoecetes opilio</name>
    <name type="common">Atlantic snow crab</name>
    <name type="synonym">Cancer opilio</name>
    <dbReference type="NCBI Taxonomy" id="41210"/>
    <lineage>
        <taxon>Eukaryota</taxon>
        <taxon>Metazoa</taxon>
        <taxon>Ecdysozoa</taxon>
        <taxon>Arthropoda</taxon>
        <taxon>Crustacea</taxon>
        <taxon>Multicrustacea</taxon>
        <taxon>Malacostraca</taxon>
        <taxon>Eumalacostraca</taxon>
        <taxon>Eucarida</taxon>
        <taxon>Decapoda</taxon>
        <taxon>Pleocyemata</taxon>
        <taxon>Brachyura</taxon>
        <taxon>Eubrachyura</taxon>
        <taxon>Majoidea</taxon>
        <taxon>Majidae</taxon>
        <taxon>Chionoecetes</taxon>
    </lineage>
</organism>
<protein>
    <submittedName>
        <fullName evidence="3">Protein son of sevenless</fullName>
    </submittedName>
</protein>
<dbReference type="CDD" id="cd01261">
    <property type="entry name" value="PH_SOS"/>
    <property type="match status" value="1"/>
</dbReference>
<dbReference type="OrthoDB" id="546434at2759"/>
<dbReference type="AlphaFoldDB" id="A0A8J5CL41"/>
<accession>A0A8J5CL41</accession>
<keyword evidence="1" id="KW-0812">Transmembrane</keyword>
<dbReference type="InterPro" id="IPR011993">
    <property type="entry name" value="PH-like_dom_sf"/>
</dbReference>
<reference evidence="3" key="1">
    <citation type="submission" date="2020-07" db="EMBL/GenBank/DDBJ databases">
        <title>The High-quality genome of the commercially important snow crab, Chionoecetes opilio.</title>
        <authorList>
            <person name="Jeong J.-H."/>
            <person name="Ryu S."/>
        </authorList>
    </citation>
    <scope>NUCLEOTIDE SEQUENCE</scope>
    <source>
        <strain evidence="3">MADBK_172401_WGS</strain>
        <tissue evidence="3">Digestive gland</tissue>
    </source>
</reference>
<dbReference type="Gene3D" id="1.20.870.10">
    <property type="entry name" value="Son of sevenless (SoS) protein Chain: S domain 1"/>
    <property type="match status" value="1"/>
</dbReference>
<dbReference type="InterPro" id="IPR055251">
    <property type="entry name" value="SOS1_NGEF_PH"/>
</dbReference>